<dbReference type="PANTHER" id="PTHR37984:SF5">
    <property type="entry name" value="PROTEIN NYNRIN-LIKE"/>
    <property type="match status" value="1"/>
</dbReference>
<dbReference type="PROSITE" id="PS50994">
    <property type="entry name" value="INTEGRASE"/>
    <property type="match status" value="1"/>
</dbReference>
<name>A0ABY6K9J7_9ARAC</name>
<dbReference type="InterPro" id="IPR041588">
    <property type="entry name" value="Integrase_H2C2"/>
</dbReference>
<dbReference type="InterPro" id="IPR036397">
    <property type="entry name" value="RNaseH_sf"/>
</dbReference>
<feature type="domain" description="Integrase catalytic" evidence="3">
    <location>
        <begin position="312"/>
        <end position="420"/>
    </location>
</feature>
<dbReference type="EC" id="2.7.7.49" evidence="1"/>
<accession>A0ABY6K9J7</accession>
<evidence type="ECO:0000256" key="2">
    <source>
        <dbReference type="SAM" id="MobiDB-lite"/>
    </source>
</evidence>
<dbReference type="InterPro" id="IPR050951">
    <property type="entry name" value="Retrovirus_Pol_polyprotein"/>
</dbReference>
<dbReference type="Gene3D" id="1.10.340.70">
    <property type="match status" value="1"/>
</dbReference>
<dbReference type="InterPro" id="IPR012337">
    <property type="entry name" value="RNaseH-like_sf"/>
</dbReference>
<organism evidence="4 5">
    <name type="scientific">Cordylochernes scorpioides</name>
    <dbReference type="NCBI Taxonomy" id="51811"/>
    <lineage>
        <taxon>Eukaryota</taxon>
        <taxon>Metazoa</taxon>
        <taxon>Ecdysozoa</taxon>
        <taxon>Arthropoda</taxon>
        <taxon>Chelicerata</taxon>
        <taxon>Arachnida</taxon>
        <taxon>Pseudoscorpiones</taxon>
        <taxon>Cheliferoidea</taxon>
        <taxon>Chernetidae</taxon>
        <taxon>Cordylochernes</taxon>
    </lineage>
</organism>
<dbReference type="Gene3D" id="3.30.420.10">
    <property type="entry name" value="Ribonuclease H-like superfamily/Ribonuclease H"/>
    <property type="match status" value="1"/>
</dbReference>
<evidence type="ECO:0000313" key="4">
    <source>
        <dbReference type="EMBL" id="UYV64921.1"/>
    </source>
</evidence>
<evidence type="ECO:0000259" key="3">
    <source>
        <dbReference type="PROSITE" id="PS50994"/>
    </source>
</evidence>
<dbReference type="InterPro" id="IPR001584">
    <property type="entry name" value="Integrase_cat-core"/>
</dbReference>
<protein>
    <recommendedName>
        <fullName evidence="1">RNA-directed DNA polymerase</fullName>
        <ecNumber evidence="1">2.7.7.49</ecNumber>
    </recommendedName>
</protein>
<sequence length="532" mass="61871">MPRKRSAIGVRTPAARRMVARAARGQSSRTLENPQQSQAQLKLRIYKLVQVQRDSNEYSQNLSRVKFGVIRQDYRVCHRLLSKKLGVRGDGWSRWAGSRGSICFLTHYGRLVAFSLHGSRWALLEQERGQEASLEKFKMAMDKRTSSNIQEVQILANNSLSWPIVTKDLAYETRRDRILAVVLRNIREKPRMFKEDPFSPYFKIPDELGAEFGCIQWRERIIIPQKLKNLILKDLHEMHLGIVKMKMIARRYFWWPGLDKNIEDLAHECQVCQESASMPPSTISEWTWPEKPWHRLHVNLAGSFIGKMFIVLVDAYTKWFGLPEFIVTDNGRQFISKEFDDLTKINGIRHTKTSPYNPSSNGLAERYLREFKNSLRKDTGKDELEANLHRFLFAHRAFTQTVVFYRNYAEGPKWKRGTILKLLSCRHYRIGCEGLAFKRYINQLRPAREKQKVEEVSDVDGECQGEDSSNRETTPDLEVGPAAVPMPAHSSGPQRVRRPPDFEPRPAVAVQKPARSHRPQRVRRPPDRLEYY</sequence>
<reference evidence="4 5" key="1">
    <citation type="submission" date="2022-01" db="EMBL/GenBank/DDBJ databases">
        <title>A chromosomal length assembly of Cordylochernes scorpioides.</title>
        <authorList>
            <person name="Zeh D."/>
            <person name="Zeh J."/>
        </authorList>
    </citation>
    <scope>NUCLEOTIDE SEQUENCE [LARGE SCALE GENOMIC DNA]</scope>
    <source>
        <strain evidence="4">IN4F17</strain>
        <tissue evidence="4">Whole Body</tissue>
    </source>
</reference>
<dbReference type="PANTHER" id="PTHR37984">
    <property type="entry name" value="PROTEIN CBG26694"/>
    <property type="match status" value="1"/>
</dbReference>
<dbReference type="EMBL" id="CP092865">
    <property type="protein sequence ID" value="UYV64921.1"/>
    <property type="molecule type" value="Genomic_DNA"/>
</dbReference>
<evidence type="ECO:0000313" key="5">
    <source>
        <dbReference type="Proteomes" id="UP001235939"/>
    </source>
</evidence>
<keyword evidence="5" id="KW-1185">Reference proteome</keyword>
<dbReference type="SUPFAM" id="SSF53098">
    <property type="entry name" value="Ribonuclease H-like"/>
    <property type="match status" value="1"/>
</dbReference>
<feature type="region of interest" description="Disordered" evidence="2">
    <location>
        <begin position="448"/>
        <end position="532"/>
    </location>
</feature>
<dbReference type="Proteomes" id="UP001235939">
    <property type="component" value="Chromosome 03"/>
</dbReference>
<dbReference type="Pfam" id="PF17921">
    <property type="entry name" value="Integrase_H2C2"/>
    <property type="match status" value="1"/>
</dbReference>
<evidence type="ECO:0000256" key="1">
    <source>
        <dbReference type="ARBA" id="ARBA00012493"/>
    </source>
</evidence>
<feature type="compositionally biased region" description="Basic residues" evidence="2">
    <location>
        <begin position="514"/>
        <end position="523"/>
    </location>
</feature>
<proteinExistence type="predicted"/>
<feature type="compositionally biased region" description="Acidic residues" evidence="2">
    <location>
        <begin position="456"/>
        <end position="465"/>
    </location>
</feature>
<gene>
    <name evidence="4" type="ORF">LAZ67_3002447</name>
</gene>